<keyword evidence="4" id="KW-0680">Restriction system</keyword>
<dbReference type="GO" id="GO:0032259">
    <property type="term" value="P:methylation"/>
    <property type="evidence" value="ECO:0007669"/>
    <property type="project" value="UniProtKB-KW"/>
</dbReference>
<dbReference type="RefSeq" id="WP_377367809.1">
    <property type="nucleotide sequence ID" value="NZ_JAOTJD010000005.1"/>
</dbReference>
<dbReference type="SUPFAM" id="SSF53335">
    <property type="entry name" value="S-adenosyl-L-methionine-dependent methyltransferases"/>
    <property type="match status" value="1"/>
</dbReference>
<evidence type="ECO:0000256" key="3">
    <source>
        <dbReference type="ARBA" id="ARBA00022691"/>
    </source>
</evidence>
<comment type="caution">
    <text evidence="6">The sequence shown here is derived from an EMBL/GenBank/DDBJ whole genome shotgun (WGS) entry which is preliminary data.</text>
</comment>
<keyword evidence="3" id="KW-0949">S-adenosyl-L-methionine</keyword>
<evidence type="ECO:0000313" key="7">
    <source>
        <dbReference type="Proteomes" id="UP001598130"/>
    </source>
</evidence>
<keyword evidence="2" id="KW-0808">Transferase</keyword>
<accession>A0ABW6CJQ6</accession>
<dbReference type="InterPro" id="IPR029063">
    <property type="entry name" value="SAM-dependent_MTases_sf"/>
</dbReference>
<evidence type="ECO:0000256" key="1">
    <source>
        <dbReference type="ARBA" id="ARBA00022603"/>
    </source>
</evidence>
<dbReference type="PROSITE" id="PS00094">
    <property type="entry name" value="C5_MTASE_1"/>
    <property type="match status" value="1"/>
</dbReference>
<evidence type="ECO:0000313" key="6">
    <source>
        <dbReference type="EMBL" id="MFD3263129.1"/>
    </source>
</evidence>
<comment type="catalytic activity">
    <reaction evidence="5">
        <text>a 2'-deoxycytidine in DNA + S-adenosyl-L-methionine = a 5-methyl-2'-deoxycytidine in DNA + S-adenosyl-L-homocysteine + H(+)</text>
        <dbReference type="Rhea" id="RHEA:13681"/>
        <dbReference type="Rhea" id="RHEA-COMP:11369"/>
        <dbReference type="Rhea" id="RHEA-COMP:11370"/>
        <dbReference type="ChEBI" id="CHEBI:15378"/>
        <dbReference type="ChEBI" id="CHEBI:57856"/>
        <dbReference type="ChEBI" id="CHEBI:59789"/>
        <dbReference type="ChEBI" id="CHEBI:85452"/>
        <dbReference type="ChEBI" id="CHEBI:85454"/>
        <dbReference type="EC" id="2.1.1.37"/>
    </reaction>
</comment>
<dbReference type="Gene3D" id="3.40.50.150">
    <property type="entry name" value="Vaccinia Virus protein VP39"/>
    <property type="match status" value="1"/>
</dbReference>
<dbReference type="GO" id="GO:0008168">
    <property type="term" value="F:methyltransferase activity"/>
    <property type="evidence" value="ECO:0007669"/>
    <property type="project" value="UniProtKB-KW"/>
</dbReference>
<proteinExistence type="predicted"/>
<dbReference type="Proteomes" id="UP001598130">
    <property type="component" value="Unassembled WGS sequence"/>
</dbReference>
<keyword evidence="7" id="KW-1185">Reference proteome</keyword>
<name>A0ABW6CJQ6_9CAUL</name>
<protein>
    <submittedName>
        <fullName evidence="6">DNA cytosine methyltransferase</fullName>
    </submittedName>
</protein>
<gene>
    <name evidence="6" type="ORF">OCL97_04005</name>
</gene>
<evidence type="ECO:0000256" key="4">
    <source>
        <dbReference type="ARBA" id="ARBA00022747"/>
    </source>
</evidence>
<evidence type="ECO:0000256" key="5">
    <source>
        <dbReference type="ARBA" id="ARBA00047422"/>
    </source>
</evidence>
<dbReference type="InterPro" id="IPR018117">
    <property type="entry name" value="C5_DNA_meth_AS"/>
</dbReference>
<sequence length="258" mass="27986">MSWRVVDLCSGAAGGWSLGLHRAGMKTVAACEAEPWRRKLFAANNPGVLTYDDLRTLGADALQRDLGELPDIIVGSPPCKEYSEVNSRGRGLDGDDLFLHAVRLVDECRPRWAAFENSPRLRTRGYDRIAGALEAIGYTCWPFMVQRLGARHRRGRSVVIAADLSRPQRRPAGQPREYVDVGGSADLGAGRFAGRNWGTLGPVGTADLGRHVREYDGVSARLSEQCREAYGDAVFPQLTAAVGRAILQVEAALALDAA</sequence>
<reference evidence="6 7" key="1">
    <citation type="submission" date="2022-09" db="EMBL/GenBank/DDBJ databases">
        <title>New species of Phenylobacterium.</title>
        <authorList>
            <person name="Mieszkin S."/>
        </authorList>
    </citation>
    <scope>NUCLEOTIDE SEQUENCE [LARGE SCALE GENOMIC DNA]</scope>
    <source>
        <strain evidence="6 7">HK31-G</strain>
    </source>
</reference>
<dbReference type="Pfam" id="PF00145">
    <property type="entry name" value="DNA_methylase"/>
    <property type="match status" value="1"/>
</dbReference>
<keyword evidence="1 6" id="KW-0489">Methyltransferase</keyword>
<dbReference type="EMBL" id="JAOTJD010000005">
    <property type="protein sequence ID" value="MFD3263129.1"/>
    <property type="molecule type" value="Genomic_DNA"/>
</dbReference>
<organism evidence="6 7">
    <name type="scientific">Phenylobacterium ferrooxidans</name>
    <dbReference type="NCBI Taxonomy" id="2982689"/>
    <lineage>
        <taxon>Bacteria</taxon>
        <taxon>Pseudomonadati</taxon>
        <taxon>Pseudomonadota</taxon>
        <taxon>Alphaproteobacteria</taxon>
        <taxon>Caulobacterales</taxon>
        <taxon>Caulobacteraceae</taxon>
        <taxon>Phenylobacterium</taxon>
    </lineage>
</organism>
<evidence type="ECO:0000256" key="2">
    <source>
        <dbReference type="ARBA" id="ARBA00022679"/>
    </source>
</evidence>
<dbReference type="InterPro" id="IPR001525">
    <property type="entry name" value="C5_MeTfrase"/>
</dbReference>